<accession>A0A836JI55</accession>
<dbReference type="GO" id="GO:0003676">
    <property type="term" value="F:nucleic acid binding"/>
    <property type="evidence" value="ECO:0007669"/>
    <property type="project" value="InterPro"/>
</dbReference>
<evidence type="ECO:0000313" key="2">
    <source>
        <dbReference type="EMBL" id="KAG5307805.1"/>
    </source>
</evidence>
<evidence type="ECO:0000259" key="1">
    <source>
        <dbReference type="Pfam" id="PF17906"/>
    </source>
</evidence>
<sequence length="256" mass="30640">MIQKQGHWVPYELCRDWFRRFKNNDFQLEDKERSGAPKKFQDKELEQLLDEKKSAAEAHRILVQTYGDNALSDTTCRDWFRRFKNNDFQLEDKERSGAPKKFQDKELEQLHDEKYYKLMSQLGYTTIIQSVENRGVSPAMHPEKRPLYAQRHDKVILLHDNARPHVAKPVKTYLETLKWEVLPHPLYSPDIAPSDFHLFRSMAHGLADWRFHSYEEAQKWIDSWIALKDMSFFRRGIHVLPERWEKVVSSDGQYFK</sequence>
<feature type="non-terminal residue" evidence="2">
    <location>
        <position position="1"/>
    </location>
</feature>
<dbReference type="InterPro" id="IPR041426">
    <property type="entry name" value="Mos1_HTH"/>
</dbReference>
<dbReference type="InterPro" id="IPR052709">
    <property type="entry name" value="Transposase-MT_Hybrid"/>
</dbReference>
<dbReference type="EMBL" id="JAANIA010002906">
    <property type="protein sequence ID" value="KAG5307805.1"/>
    <property type="molecule type" value="Genomic_DNA"/>
</dbReference>
<keyword evidence="3" id="KW-1185">Reference proteome</keyword>
<dbReference type="AlphaFoldDB" id="A0A836JI55"/>
<feature type="non-terminal residue" evidence="2">
    <location>
        <position position="256"/>
    </location>
</feature>
<dbReference type="PANTHER" id="PTHR46060">
    <property type="entry name" value="MARINER MOS1 TRANSPOSASE-LIKE PROTEIN"/>
    <property type="match status" value="1"/>
</dbReference>
<dbReference type="Gene3D" id="1.10.10.1450">
    <property type="match status" value="1"/>
</dbReference>
<dbReference type="Proteomes" id="UP000668214">
    <property type="component" value="Unassembled WGS sequence"/>
</dbReference>
<dbReference type="PANTHER" id="PTHR46060:SF1">
    <property type="entry name" value="MARINER MOS1 TRANSPOSASE-LIKE PROTEIN"/>
    <property type="match status" value="1"/>
</dbReference>
<name>A0A836JI55_9HYME</name>
<reference evidence="2" key="1">
    <citation type="submission" date="2020-02" db="EMBL/GenBank/DDBJ databases">
        <title>Relaxed selection underlies rapid genomic changes in the transitions from sociality to social parasitism in ants.</title>
        <authorList>
            <person name="Bi X."/>
        </authorList>
    </citation>
    <scope>NUCLEOTIDE SEQUENCE</scope>
    <source>
        <strain evidence="2">BGI-DK2014c</strain>
        <tissue evidence="2">Whole body</tissue>
    </source>
</reference>
<gene>
    <name evidence="2" type="ORF">G6Z78_0001546</name>
</gene>
<dbReference type="Pfam" id="PF17906">
    <property type="entry name" value="HTH_48"/>
    <property type="match status" value="1"/>
</dbReference>
<evidence type="ECO:0000313" key="3">
    <source>
        <dbReference type="Proteomes" id="UP000668214"/>
    </source>
</evidence>
<comment type="caution">
    <text evidence="2">The sequence shown here is derived from an EMBL/GenBank/DDBJ whole genome shotgun (WGS) entry which is preliminary data.</text>
</comment>
<dbReference type="Gene3D" id="3.30.420.10">
    <property type="entry name" value="Ribonuclease H-like superfamily/Ribonuclease H"/>
    <property type="match status" value="1"/>
</dbReference>
<dbReference type="InterPro" id="IPR036397">
    <property type="entry name" value="RNaseH_sf"/>
</dbReference>
<organism evidence="2 3">
    <name type="scientific">Pseudoatta argentina</name>
    <dbReference type="NCBI Taxonomy" id="621737"/>
    <lineage>
        <taxon>Eukaryota</taxon>
        <taxon>Metazoa</taxon>
        <taxon>Ecdysozoa</taxon>
        <taxon>Arthropoda</taxon>
        <taxon>Hexapoda</taxon>
        <taxon>Insecta</taxon>
        <taxon>Pterygota</taxon>
        <taxon>Neoptera</taxon>
        <taxon>Endopterygota</taxon>
        <taxon>Hymenoptera</taxon>
        <taxon>Apocrita</taxon>
        <taxon>Aculeata</taxon>
        <taxon>Formicoidea</taxon>
        <taxon>Formicidae</taxon>
        <taxon>Myrmicinae</taxon>
        <taxon>Pseudoatta</taxon>
    </lineage>
</organism>
<proteinExistence type="predicted"/>
<feature type="domain" description="Mos1 transposase HTH" evidence="1">
    <location>
        <begin position="51"/>
        <end position="87"/>
    </location>
</feature>
<protein>
    <submittedName>
        <fullName evidence="2">MOS1T transposase</fullName>
    </submittedName>
</protein>